<evidence type="ECO:0000256" key="14">
    <source>
        <dbReference type="ARBA" id="ARBA00023128"/>
    </source>
</evidence>
<evidence type="ECO:0000256" key="11">
    <source>
        <dbReference type="ARBA" id="ARBA00022989"/>
    </source>
</evidence>
<dbReference type="InterPro" id="IPR005798">
    <property type="entry name" value="Cyt_b/b6_C"/>
</dbReference>
<dbReference type="Gene3D" id="1.20.810.10">
    <property type="entry name" value="Cytochrome Bc1 Complex, Chain C"/>
    <property type="match status" value="1"/>
</dbReference>
<evidence type="ECO:0000256" key="15">
    <source>
        <dbReference type="ARBA" id="ARBA00023136"/>
    </source>
</evidence>
<comment type="function">
    <text evidence="1 18">Component of the ubiquinol-cytochrome c reductase complex (complex III or cytochrome b-c1 complex) that is part of the mitochondrial respiratory chain. The b-c1 complex mediates electron transfer from ubiquinol to cytochrome c. Contributes to the generation of a proton gradient across the mitochondrial membrane that is then used for ATP synthesis.</text>
</comment>
<dbReference type="InterPro" id="IPR027387">
    <property type="entry name" value="Cytb/b6-like_sf"/>
</dbReference>
<keyword evidence="4 18" id="KW-0813">Transport</keyword>
<dbReference type="GO" id="GO:0006122">
    <property type="term" value="P:mitochondrial electron transport, ubiquinol to cytochrome c"/>
    <property type="evidence" value="ECO:0007669"/>
    <property type="project" value="TreeGrafter"/>
</dbReference>
<evidence type="ECO:0000256" key="7">
    <source>
        <dbReference type="ARBA" id="ARBA00022692"/>
    </source>
</evidence>
<feature type="transmembrane region" description="Helical" evidence="18">
    <location>
        <begin position="230"/>
        <end position="247"/>
    </location>
</feature>
<comment type="cofactor">
    <cofactor evidence="17">
        <name>heme</name>
        <dbReference type="ChEBI" id="CHEBI:30413"/>
    </cofactor>
    <text evidence="17">Binds 2 heme groups non-covalently.</text>
</comment>
<feature type="transmembrane region" description="Helical" evidence="18">
    <location>
        <begin position="31"/>
        <end position="52"/>
    </location>
</feature>
<dbReference type="PANTHER" id="PTHR19271:SF16">
    <property type="entry name" value="CYTOCHROME B"/>
    <property type="match status" value="1"/>
</dbReference>
<sequence length="379" mass="44058">MLSSLRKKHLVLKIVNSSLVDLPCPVNISVWWNYGFLLILCLVIQILSGLFLSMHYTSCVEMAFDSVIHIMRDVNYGWVLRYIHANGASFFFICLYIHIGRGVYYKSYMQIYTWNIGVMLFFLVMITAFVGYVLPWGQMSFWGATVITNLVSVIPYIGETLVYWIWGGFSVDNATLSRFFCFHFLFPFILVGMVVFHLLFLHDKGSNNPLGLNSDLDKIPFHQYHTYKDVLGGLIMVFILLELSLLYPNILGDSENFISANSLVTPIHIKPEWYFLFAYAILRSIPNKLGGVVSLGMSIIILFFLPLLHVKECGCSSYNIFMQFNFWFLVCCFFLLTWIGGCPVEYPYEEIGQVFSFFYFMGYLIRPFLDKIWMYILYY</sequence>
<feature type="domain" description="Cytochrome b/b6 N-terminal region profile" evidence="19">
    <location>
        <begin position="2"/>
        <end position="210"/>
    </location>
</feature>
<dbReference type="SUPFAM" id="SSF81342">
    <property type="entry name" value="Transmembrane di-heme cytochromes"/>
    <property type="match status" value="1"/>
</dbReference>
<feature type="transmembrane region" description="Helical" evidence="18">
    <location>
        <begin position="79"/>
        <end position="99"/>
    </location>
</feature>
<dbReference type="GO" id="GO:0016491">
    <property type="term" value="F:oxidoreductase activity"/>
    <property type="evidence" value="ECO:0007669"/>
    <property type="project" value="UniProtKB-UniRule"/>
</dbReference>
<feature type="transmembrane region" description="Helical" evidence="18">
    <location>
        <begin position="320"/>
        <end position="339"/>
    </location>
</feature>
<feature type="transmembrane region" description="Helical" evidence="18">
    <location>
        <begin position="351"/>
        <end position="369"/>
    </location>
</feature>
<keyword evidence="14 18" id="KW-0496">Mitochondrion</keyword>
<evidence type="ECO:0000256" key="5">
    <source>
        <dbReference type="ARBA" id="ARBA00022617"/>
    </source>
</evidence>
<evidence type="ECO:0000256" key="10">
    <source>
        <dbReference type="ARBA" id="ARBA00022982"/>
    </source>
</evidence>
<dbReference type="PANTHER" id="PTHR19271">
    <property type="entry name" value="CYTOCHROME B"/>
    <property type="match status" value="1"/>
</dbReference>
<keyword evidence="7 18" id="KW-0812">Transmembrane</keyword>
<evidence type="ECO:0000256" key="13">
    <source>
        <dbReference type="ARBA" id="ARBA00023075"/>
    </source>
</evidence>
<feature type="binding site" evidence="16">
    <location>
        <position position="202"/>
    </location>
    <ligand>
        <name>a ubiquinone</name>
        <dbReference type="ChEBI" id="CHEBI:16389"/>
    </ligand>
</feature>
<keyword evidence="11 18" id="KW-1133">Transmembrane helix</keyword>
<evidence type="ECO:0000256" key="3">
    <source>
        <dbReference type="ARBA" id="ARBA00013531"/>
    </source>
</evidence>
<dbReference type="Pfam" id="PF00032">
    <property type="entry name" value="Cytochrom_B_C"/>
    <property type="match status" value="1"/>
</dbReference>
<dbReference type="PIRSF" id="PIRSF038885">
    <property type="entry name" value="COB"/>
    <property type="match status" value="1"/>
</dbReference>
<geneLocation type="mitochondrion" evidence="21"/>
<keyword evidence="13" id="KW-0830">Ubiquinone</keyword>
<dbReference type="GO" id="GO:0005743">
    <property type="term" value="C:mitochondrial inner membrane"/>
    <property type="evidence" value="ECO:0007669"/>
    <property type="project" value="UniProtKB-SubCell"/>
</dbReference>
<feature type="transmembrane region" description="Helical" evidence="18">
    <location>
        <begin position="177"/>
        <end position="201"/>
    </location>
</feature>
<dbReference type="Pfam" id="PF00033">
    <property type="entry name" value="Cytochrome_B"/>
    <property type="match status" value="1"/>
</dbReference>
<dbReference type="GO" id="GO:0008121">
    <property type="term" value="F:quinol-cytochrome-c reductase activity"/>
    <property type="evidence" value="ECO:0007669"/>
    <property type="project" value="InterPro"/>
</dbReference>
<feature type="domain" description="Cytochrome b/b6 C-terminal region profile" evidence="20">
    <location>
        <begin position="211"/>
        <end position="379"/>
    </location>
</feature>
<dbReference type="SUPFAM" id="SSF81648">
    <property type="entry name" value="a domain/subunit of cytochrome bc1 complex (Ubiquinol-cytochrome c reductase)"/>
    <property type="match status" value="1"/>
</dbReference>
<evidence type="ECO:0000256" key="6">
    <source>
        <dbReference type="ARBA" id="ARBA00022660"/>
    </source>
</evidence>
<keyword evidence="6 18" id="KW-0679">Respiratory chain</keyword>
<feature type="binding site" description="axial binding residue" evidence="17">
    <location>
        <position position="84"/>
    </location>
    <ligand>
        <name>heme b</name>
        <dbReference type="ChEBI" id="CHEBI:60344"/>
        <label>b562</label>
    </ligand>
    <ligandPart>
        <name>Fe</name>
        <dbReference type="ChEBI" id="CHEBI:18248"/>
    </ligandPart>
</feature>
<dbReference type="GO" id="GO:0046872">
    <property type="term" value="F:metal ion binding"/>
    <property type="evidence" value="ECO:0007669"/>
    <property type="project" value="UniProtKB-UniRule"/>
</dbReference>
<feature type="binding site" description="axial binding residue" evidence="17">
    <location>
        <position position="98"/>
    </location>
    <ligand>
        <name>heme b</name>
        <dbReference type="ChEBI" id="CHEBI:60344"/>
        <label>b566</label>
    </ligand>
    <ligandPart>
        <name>Fe</name>
        <dbReference type="ChEBI" id="CHEBI:18248"/>
    </ligandPart>
</feature>
<keyword evidence="5 17" id="KW-0349">Heme</keyword>
<dbReference type="InterPro" id="IPR005797">
    <property type="entry name" value="Cyt_b/b6_N"/>
</dbReference>
<feature type="transmembrane region" description="Helical" evidence="18">
    <location>
        <begin position="289"/>
        <end position="308"/>
    </location>
</feature>
<reference evidence="21" key="1">
    <citation type="journal article" date="2007" name="Mol. Phylogenet. Evol.">
        <title>Mitochondrial genome structure and evolution in the living fossil vampire squid, Vampyroteuthis infernalis, and extant cephalopods.</title>
        <authorList>
            <person name="Yokobori S."/>
            <person name="Lindsay D.J."/>
            <person name="Yoshida M."/>
            <person name="Tsuchiya K."/>
            <person name="Yamagishi A."/>
            <person name="Maruyama T."/>
            <person name="Oshima T."/>
        </authorList>
    </citation>
    <scope>NUCLEOTIDE SEQUENCE</scope>
</reference>
<evidence type="ECO:0000259" key="19">
    <source>
        <dbReference type="PROSITE" id="PS51002"/>
    </source>
</evidence>
<evidence type="ECO:0000313" key="21">
    <source>
        <dbReference type="EMBL" id="BAF73645.1"/>
    </source>
</evidence>
<feature type="transmembrane region" description="Helical" evidence="18">
    <location>
        <begin position="141"/>
        <end position="165"/>
    </location>
</feature>
<keyword evidence="15 18" id="KW-0472">Membrane</keyword>
<dbReference type="InterPro" id="IPR036150">
    <property type="entry name" value="Cyt_b/b6_C_sf"/>
</dbReference>
<dbReference type="PROSITE" id="PS51003">
    <property type="entry name" value="CYTB_CTER"/>
    <property type="match status" value="1"/>
</dbReference>
<dbReference type="CDD" id="cd00290">
    <property type="entry name" value="cytochrome_b_C"/>
    <property type="match status" value="1"/>
</dbReference>
<evidence type="ECO:0000256" key="4">
    <source>
        <dbReference type="ARBA" id="ARBA00022448"/>
    </source>
</evidence>
<keyword evidence="12 17" id="KW-0408">Iron</keyword>
<feature type="binding site" description="axial binding residue" evidence="17">
    <location>
        <position position="183"/>
    </location>
    <ligand>
        <name>heme b</name>
        <dbReference type="ChEBI" id="CHEBI:60344"/>
        <label>b562</label>
    </ligand>
    <ligandPart>
        <name>Fe</name>
        <dbReference type="ChEBI" id="CHEBI:18248"/>
    </ligandPart>
</feature>
<dbReference type="AlphaFoldDB" id="A7BG42"/>
<dbReference type="InterPro" id="IPR016174">
    <property type="entry name" value="Di-haem_cyt_TM"/>
</dbReference>
<dbReference type="InterPro" id="IPR048260">
    <property type="entry name" value="Cytochrome_b_C_euk/bac"/>
</dbReference>
<name>A7BG42_9MOLL</name>
<dbReference type="PROSITE" id="PS51002">
    <property type="entry name" value="CYTB_NTER"/>
    <property type="match status" value="1"/>
</dbReference>
<dbReference type="InterPro" id="IPR030689">
    <property type="entry name" value="Cytochrome_b"/>
</dbReference>
<keyword evidence="9" id="KW-0999">Mitochondrion inner membrane</keyword>
<evidence type="ECO:0000256" key="16">
    <source>
        <dbReference type="PIRSR" id="PIRSR038885-1"/>
    </source>
</evidence>
<evidence type="ECO:0000256" key="9">
    <source>
        <dbReference type="ARBA" id="ARBA00022792"/>
    </source>
</evidence>
<evidence type="ECO:0000256" key="8">
    <source>
        <dbReference type="ARBA" id="ARBA00022723"/>
    </source>
</evidence>
<dbReference type="GO" id="GO:0045275">
    <property type="term" value="C:respiratory chain complex III"/>
    <property type="evidence" value="ECO:0007669"/>
    <property type="project" value="InterPro"/>
</dbReference>
<organism evidence="21">
    <name type="scientific">Vampyroteuthis infernalis</name>
    <dbReference type="NCBI Taxonomy" id="55288"/>
    <lineage>
        <taxon>Eukaryota</taxon>
        <taxon>Metazoa</taxon>
        <taxon>Spiralia</taxon>
        <taxon>Lophotrochozoa</taxon>
        <taxon>Mollusca</taxon>
        <taxon>Cephalopoda</taxon>
        <taxon>Coleoidea</taxon>
        <taxon>Octopodiformes</taxon>
        <taxon>Vampyromorpha</taxon>
        <taxon>Vampyroteuthidae</taxon>
        <taxon>Vampyroteuthis</taxon>
    </lineage>
</organism>
<accession>A7BG42</accession>
<keyword evidence="8 17" id="KW-0479">Metal-binding</keyword>
<keyword evidence="10 18" id="KW-0249">Electron transport</keyword>
<evidence type="ECO:0000256" key="2">
    <source>
        <dbReference type="ARBA" id="ARBA00004448"/>
    </source>
</evidence>
<feature type="binding site" description="axial binding residue" evidence="17">
    <location>
        <position position="197"/>
    </location>
    <ligand>
        <name>heme b</name>
        <dbReference type="ChEBI" id="CHEBI:60344"/>
        <label>b566</label>
    </ligand>
    <ligandPart>
        <name>Fe</name>
        <dbReference type="ChEBI" id="CHEBI:18248"/>
    </ligandPart>
</feature>
<evidence type="ECO:0000259" key="20">
    <source>
        <dbReference type="PROSITE" id="PS51003"/>
    </source>
</evidence>
<dbReference type="InterPro" id="IPR048259">
    <property type="entry name" value="Cytochrome_b_N_euk/bac"/>
</dbReference>
<comment type="similarity">
    <text evidence="18">Belongs to the cytochrome b family.</text>
</comment>
<evidence type="ECO:0000256" key="18">
    <source>
        <dbReference type="RuleBase" id="RU362117"/>
    </source>
</evidence>
<evidence type="ECO:0000256" key="12">
    <source>
        <dbReference type="ARBA" id="ARBA00023004"/>
    </source>
</evidence>
<evidence type="ECO:0000256" key="17">
    <source>
        <dbReference type="PIRSR" id="PIRSR038885-2"/>
    </source>
</evidence>
<proteinExistence type="inferred from homology"/>
<feature type="transmembrane region" description="Helical" evidence="18">
    <location>
        <begin position="111"/>
        <end position="134"/>
    </location>
</feature>
<protein>
    <recommendedName>
        <fullName evidence="3 18">Cytochrome b</fullName>
    </recommendedName>
</protein>
<comment type="subcellular location">
    <subcellularLocation>
        <location evidence="2">Mitochondrion inner membrane</location>
        <topology evidence="2">Multi-pass membrane protein</topology>
    </subcellularLocation>
</comment>
<evidence type="ECO:0000256" key="1">
    <source>
        <dbReference type="ARBA" id="ARBA00002566"/>
    </source>
</evidence>
<gene>
    <name evidence="21" type="primary">cob</name>
</gene>
<dbReference type="CDD" id="cd00284">
    <property type="entry name" value="Cytochrome_b_N"/>
    <property type="match status" value="1"/>
</dbReference>
<comment type="cofactor">
    <cofactor evidence="18">
        <name>heme b</name>
        <dbReference type="ChEBI" id="CHEBI:60344"/>
    </cofactor>
    <text evidence="18">Binds 2 heme groups non-covalently.</text>
</comment>
<dbReference type="EMBL" id="AB266515">
    <property type="protein sequence ID" value="BAF73645.1"/>
    <property type="molecule type" value="Genomic_DNA"/>
</dbReference>